<dbReference type="EMBL" id="MDJC01000004">
    <property type="protein sequence ID" value="OEY77736.1"/>
    <property type="molecule type" value="Genomic_DNA"/>
</dbReference>
<feature type="compositionally biased region" description="Polar residues" evidence="1">
    <location>
        <begin position="12"/>
        <end position="21"/>
    </location>
</feature>
<gene>
    <name evidence="2" type="ORF">BFQ30_05415</name>
</gene>
<protein>
    <submittedName>
        <fullName evidence="2">Uncharacterized protein</fullName>
    </submittedName>
</protein>
<dbReference type="Proteomes" id="UP000175677">
    <property type="component" value="Unassembled WGS sequence"/>
</dbReference>
<evidence type="ECO:0000313" key="3">
    <source>
        <dbReference type="Proteomes" id="UP000175677"/>
    </source>
</evidence>
<accession>A0ABX3BQP0</accession>
<dbReference type="RefSeq" id="WP_044232957.1">
    <property type="nucleotide sequence ID" value="NZ_MCII02000035.1"/>
</dbReference>
<comment type="caution">
    <text evidence="2">The sequence shown here is derived from an EMBL/GenBank/DDBJ whole genome shotgun (WGS) entry which is preliminary data.</text>
</comment>
<name>A0ABX3BQP0_9PAST</name>
<evidence type="ECO:0000313" key="2">
    <source>
        <dbReference type="EMBL" id="OEY77736.1"/>
    </source>
</evidence>
<proteinExistence type="predicted"/>
<keyword evidence="3" id="KW-1185">Reference proteome</keyword>
<evidence type="ECO:0000256" key="1">
    <source>
        <dbReference type="SAM" id="MobiDB-lite"/>
    </source>
</evidence>
<feature type="region of interest" description="Disordered" evidence="1">
    <location>
        <begin position="1"/>
        <end position="37"/>
    </location>
</feature>
<sequence>MVQVPPPPQYCHISQNKPQNRPTDERKHKPPKMTQAKLKNAKIAKITRFFIPPAKQPKTKITARIFKRTLKIVFAGGRGKKYPSFRDDFVKWEQEWEQEIEFVLLCYIKINNLCF</sequence>
<reference evidence="2 3" key="1">
    <citation type="submission" date="2016-08" db="EMBL/GenBank/DDBJ databases">
        <authorList>
            <person name="Eshaghi A."/>
            <person name="Soares D."/>
            <person name="Kus J."/>
            <person name="Richardson D."/>
            <person name="Li A."/>
            <person name="Patel S.N."/>
        </authorList>
    </citation>
    <scope>NUCLEOTIDE SEQUENCE [LARGE SCALE GENOMIC DNA]</scope>
    <source>
        <strain evidence="2 3">C860</strain>
    </source>
</reference>
<organism evidence="2 3">
    <name type="scientific">Haemophilus quentini</name>
    <dbReference type="NCBI Taxonomy" id="123834"/>
    <lineage>
        <taxon>Bacteria</taxon>
        <taxon>Pseudomonadati</taxon>
        <taxon>Pseudomonadota</taxon>
        <taxon>Gammaproteobacteria</taxon>
        <taxon>Pasteurellales</taxon>
        <taxon>Pasteurellaceae</taxon>
        <taxon>Haemophilus</taxon>
    </lineage>
</organism>